<dbReference type="InterPro" id="IPR018914">
    <property type="entry name" value="DUF2480"/>
</dbReference>
<protein>
    <submittedName>
        <fullName evidence="1">Uncharacterized protein DUF2480</fullName>
    </submittedName>
</protein>
<proteinExistence type="predicted"/>
<evidence type="ECO:0000313" key="2">
    <source>
        <dbReference type="Proteomes" id="UP000240971"/>
    </source>
</evidence>
<dbReference type="AlphaFoldDB" id="A0A2P8HSV1"/>
<comment type="caution">
    <text evidence="1">The sequence shown here is derived from an EMBL/GenBank/DDBJ whole genome shotgun (WGS) entry which is preliminary data.</text>
</comment>
<keyword evidence="2" id="KW-1185">Reference proteome</keyword>
<dbReference type="Pfam" id="PF10652">
    <property type="entry name" value="DUF2480"/>
    <property type="match status" value="1"/>
</dbReference>
<sequence length="202" mass="23052">MLPFFHFMVFPYPPGAYSYSLFDIRKFVFLNKDEMDEIINKVAQSGLETIDLENYYPAGDVVIFDMKDHLFMGLILKEKDFRAAMQSLDWEQYRGKNVGLICSADAVIPLWAYMLVMTNLEPVAVYAAFGDAEFIHKTLYLQNLAKIDVASFTDKRIVIKGCGDKRVGEVAYAEITRLLRPVVKSIMYGEPCSTVPIYKKKG</sequence>
<reference evidence="1 2" key="1">
    <citation type="submission" date="2018-03" db="EMBL/GenBank/DDBJ databases">
        <title>Genomic Encyclopedia of Archaeal and Bacterial Type Strains, Phase II (KMG-II): from individual species to whole genera.</title>
        <authorList>
            <person name="Goeker M."/>
        </authorList>
    </citation>
    <scope>NUCLEOTIDE SEQUENCE [LARGE SCALE GENOMIC DNA]</scope>
    <source>
        <strain evidence="1 2">DSM 24859</strain>
    </source>
</reference>
<organism evidence="1 2">
    <name type="scientific">Chitinophaga niastensis</name>
    <dbReference type="NCBI Taxonomy" id="536980"/>
    <lineage>
        <taxon>Bacteria</taxon>
        <taxon>Pseudomonadati</taxon>
        <taxon>Bacteroidota</taxon>
        <taxon>Chitinophagia</taxon>
        <taxon>Chitinophagales</taxon>
        <taxon>Chitinophagaceae</taxon>
        <taxon>Chitinophaga</taxon>
    </lineage>
</organism>
<gene>
    <name evidence="1" type="ORF">CLV51_101637</name>
</gene>
<accession>A0A2P8HSV1</accession>
<name>A0A2P8HSV1_CHINA</name>
<evidence type="ECO:0000313" key="1">
    <source>
        <dbReference type="EMBL" id="PSL49306.1"/>
    </source>
</evidence>
<dbReference type="EMBL" id="PYAW01000001">
    <property type="protein sequence ID" value="PSL49306.1"/>
    <property type="molecule type" value="Genomic_DNA"/>
</dbReference>
<dbReference type="Proteomes" id="UP000240971">
    <property type="component" value="Unassembled WGS sequence"/>
</dbReference>